<dbReference type="PATRIC" id="fig|106592.7.peg.6662"/>
<sequence length="61" mass="7447">MTRKRAQRFCDHDICKSMSPRRSKRISEIAEPLEHFQEKCEAVFRQEMRKNKEIERFCDSV</sequence>
<reference evidence="2" key="1">
    <citation type="submission" date="2015-07" db="EMBL/GenBank/DDBJ databases">
        <title>Whole genome sequence of an Ensifer adhaerens strain isolated from a cave pool in the Wind Cave National Park.</title>
        <authorList>
            <person name="Eng W.W.H."/>
            <person name="Gan H.M."/>
            <person name="Barton H.A."/>
            <person name="Savka M.A."/>
        </authorList>
    </citation>
    <scope>NUCLEOTIDE SEQUENCE [LARGE SCALE GENOMIC DNA]</scope>
    <source>
        <strain evidence="2">SD006</strain>
    </source>
</reference>
<evidence type="ECO:0000313" key="1">
    <source>
        <dbReference type="EMBL" id="KOF18854.1"/>
    </source>
</evidence>
<name>A0A0L8BWI9_ENSAD</name>
<gene>
    <name evidence="1" type="ORF">AC244_12715</name>
</gene>
<dbReference type="EMBL" id="LGAP01000006">
    <property type="protein sequence ID" value="KOF18854.1"/>
    <property type="molecule type" value="Genomic_DNA"/>
</dbReference>
<evidence type="ECO:0000313" key="2">
    <source>
        <dbReference type="Proteomes" id="UP000037425"/>
    </source>
</evidence>
<proteinExistence type="predicted"/>
<comment type="caution">
    <text evidence="1">The sequence shown here is derived from an EMBL/GenBank/DDBJ whole genome shotgun (WGS) entry which is preliminary data.</text>
</comment>
<protein>
    <submittedName>
        <fullName evidence="1">Uncharacterized protein</fullName>
    </submittedName>
</protein>
<accession>A0A0L8BWI9</accession>
<organism evidence="1 2">
    <name type="scientific">Ensifer adhaerens</name>
    <name type="common">Sinorhizobium morelense</name>
    <dbReference type="NCBI Taxonomy" id="106592"/>
    <lineage>
        <taxon>Bacteria</taxon>
        <taxon>Pseudomonadati</taxon>
        <taxon>Pseudomonadota</taxon>
        <taxon>Alphaproteobacteria</taxon>
        <taxon>Hyphomicrobiales</taxon>
        <taxon>Rhizobiaceae</taxon>
        <taxon>Sinorhizobium/Ensifer group</taxon>
        <taxon>Ensifer</taxon>
    </lineage>
</organism>
<dbReference type="Proteomes" id="UP000037425">
    <property type="component" value="Unassembled WGS sequence"/>
</dbReference>
<dbReference type="AlphaFoldDB" id="A0A0L8BWI9"/>